<dbReference type="AlphaFoldDB" id="A0A7X0LLK7"/>
<dbReference type="Gene3D" id="2.40.160.20">
    <property type="match status" value="1"/>
</dbReference>
<evidence type="ECO:0000256" key="1">
    <source>
        <dbReference type="ARBA" id="ARBA00022729"/>
    </source>
</evidence>
<reference evidence="4 5" key="1">
    <citation type="submission" date="2020-08" db="EMBL/GenBank/DDBJ databases">
        <title>Genomic Encyclopedia of Type Strains, Phase IV (KMG-IV): sequencing the most valuable type-strain genomes for metagenomic binning, comparative biology and taxonomic classification.</title>
        <authorList>
            <person name="Goeker M."/>
        </authorList>
    </citation>
    <scope>NUCLEOTIDE SEQUENCE [LARGE SCALE GENOMIC DNA]</scope>
    <source>
        <strain evidence="4 5">DSM 103725</strain>
    </source>
</reference>
<feature type="signal peptide" evidence="2">
    <location>
        <begin position="1"/>
        <end position="26"/>
    </location>
</feature>
<dbReference type="Pfam" id="PF13505">
    <property type="entry name" value="OMP_b-brl"/>
    <property type="match status" value="1"/>
</dbReference>
<organism evidence="4 5">
    <name type="scientific">Algisphaera agarilytica</name>
    <dbReference type="NCBI Taxonomy" id="1385975"/>
    <lineage>
        <taxon>Bacteria</taxon>
        <taxon>Pseudomonadati</taxon>
        <taxon>Planctomycetota</taxon>
        <taxon>Phycisphaerae</taxon>
        <taxon>Phycisphaerales</taxon>
        <taxon>Phycisphaeraceae</taxon>
        <taxon>Algisphaera</taxon>
    </lineage>
</organism>
<dbReference type="RefSeq" id="WP_184677607.1">
    <property type="nucleotide sequence ID" value="NZ_JACHGY010000001.1"/>
</dbReference>
<evidence type="ECO:0000313" key="5">
    <source>
        <dbReference type="Proteomes" id="UP000541810"/>
    </source>
</evidence>
<dbReference type="InterPro" id="IPR011250">
    <property type="entry name" value="OMP/PagP_B-barrel"/>
</dbReference>
<evidence type="ECO:0000256" key="2">
    <source>
        <dbReference type="SAM" id="SignalP"/>
    </source>
</evidence>
<feature type="domain" description="Outer membrane protein beta-barrel" evidence="3">
    <location>
        <begin position="16"/>
        <end position="218"/>
    </location>
</feature>
<dbReference type="Proteomes" id="UP000541810">
    <property type="component" value="Unassembled WGS sequence"/>
</dbReference>
<sequence length="218" mass="23119">MNSSPLCLTRLVRPTLCMLTASCTLAAPSASAFIYLDLGVGFPSNDPATLFDDDAAGTDFEFDLDTNTAFYGAIGIDGGLLRNELELTFRDTEGVLLRTDPPSADAGSGSFDNISLMTNIYADLPLPAGFELFAGGGIGVVMFDGDATGTGSLGTADFDDAGYGFAYQLKAGVAYELTRNLQITAGYRYWASTEIDFGDFELDDLESHAVDIGLRISF</sequence>
<comment type="caution">
    <text evidence="4">The sequence shown here is derived from an EMBL/GenBank/DDBJ whole genome shotgun (WGS) entry which is preliminary data.</text>
</comment>
<dbReference type="InterPro" id="IPR027385">
    <property type="entry name" value="Beta-barrel_OMP"/>
</dbReference>
<keyword evidence="5" id="KW-1185">Reference proteome</keyword>
<keyword evidence="1 2" id="KW-0732">Signal</keyword>
<evidence type="ECO:0000313" key="4">
    <source>
        <dbReference type="EMBL" id="MBB6430068.1"/>
    </source>
</evidence>
<name>A0A7X0LLK7_9BACT</name>
<dbReference type="SUPFAM" id="SSF56925">
    <property type="entry name" value="OMPA-like"/>
    <property type="match status" value="1"/>
</dbReference>
<proteinExistence type="predicted"/>
<evidence type="ECO:0000259" key="3">
    <source>
        <dbReference type="Pfam" id="PF13505"/>
    </source>
</evidence>
<accession>A0A7X0LLK7</accession>
<feature type="chain" id="PRO_5031200251" evidence="2">
    <location>
        <begin position="27"/>
        <end position="218"/>
    </location>
</feature>
<dbReference type="EMBL" id="JACHGY010000001">
    <property type="protein sequence ID" value="MBB6430068.1"/>
    <property type="molecule type" value="Genomic_DNA"/>
</dbReference>
<gene>
    <name evidence="4" type="ORF">HNQ40_001874</name>
</gene>
<protein>
    <submittedName>
        <fullName evidence="4">Opacity protein-like surface antigen</fullName>
    </submittedName>
</protein>